<sequence length="212" mass="22984">MATTKTKSSNSSSLAGVRSASSLGSLATSPGGSISQSNSSGSSSLSVGSAGLFQKSPVQPVSHDLINVSELDPSNIDPRALIEDGSKKQTDADRAIDKVKIDQTVNWLKTKQGEERVKQEQIKLNREKVKTGIETAKLVRTMAKFTDEVNKTNLQIETTNINAGIYEDLLAIRQNVATNLKQQREVSDKKTQMNLGGWSNVTKRDLSFTDDD</sequence>
<evidence type="ECO:0000256" key="1">
    <source>
        <dbReference type="SAM" id="MobiDB-lite"/>
    </source>
</evidence>
<evidence type="ECO:0000313" key="3">
    <source>
        <dbReference type="Proteomes" id="UP001576780"/>
    </source>
</evidence>
<name>A0ABV4WIS9_9CYAN</name>
<dbReference type="RefSeq" id="WP_413277416.1">
    <property type="nucleotide sequence ID" value="NZ_JBHFNT010000078.1"/>
</dbReference>
<dbReference type="EMBL" id="JBHFNT010000078">
    <property type="protein sequence ID" value="MFB2834988.1"/>
    <property type="molecule type" value="Genomic_DNA"/>
</dbReference>
<dbReference type="Proteomes" id="UP001576780">
    <property type="component" value="Unassembled WGS sequence"/>
</dbReference>
<organism evidence="2 3">
    <name type="scientific">Floridaenema evergladense BLCC-F167</name>
    <dbReference type="NCBI Taxonomy" id="3153639"/>
    <lineage>
        <taxon>Bacteria</taxon>
        <taxon>Bacillati</taxon>
        <taxon>Cyanobacteriota</taxon>
        <taxon>Cyanophyceae</taxon>
        <taxon>Oscillatoriophycideae</taxon>
        <taxon>Aerosakkonematales</taxon>
        <taxon>Aerosakkonemataceae</taxon>
        <taxon>Floridanema</taxon>
        <taxon>Floridanema evergladense</taxon>
    </lineage>
</organism>
<feature type="compositionally biased region" description="Basic and acidic residues" evidence="1">
    <location>
        <begin position="80"/>
        <end position="89"/>
    </location>
</feature>
<evidence type="ECO:0000313" key="2">
    <source>
        <dbReference type="EMBL" id="MFB2834988.1"/>
    </source>
</evidence>
<reference evidence="2 3" key="1">
    <citation type="submission" date="2024-09" db="EMBL/GenBank/DDBJ databases">
        <title>Floridaenema gen nov. (Aerosakkonemataceae, Aerosakkonematales ord. nov., Cyanobacteria) from benthic tropical and subtropical fresh waters, with the description of four new species.</title>
        <authorList>
            <person name="Moretto J.A."/>
            <person name="Berthold D.E."/>
            <person name="Lefler F.W."/>
            <person name="Huang I.-S."/>
            <person name="Laughinghouse H. IV."/>
        </authorList>
    </citation>
    <scope>NUCLEOTIDE SEQUENCE [LARGE SCALE GENOMIC DNA]</scope>
    <source>
        <strain evidence="2 3">BLCC-F167</strain>
    </source>
</reference>
<comment type="caution">
    <text evidence="2">The sequence shown here is derived from an EMBL/GenBank/DDBJ whole genome shotgun (WGS) entry which is preliminary data.</text>
</comment>
<feature type="region of interest" description="Disordered" evidence="1">
    <location>
        <begin position="69"/>
        <end position="89"/>
    </location>
</feature>
<protein>
    <submittedName>
        <fullName evidence="2">Uncharacterized protein</fullName>
    </submittedName>
</protein>
<accession>A0ABV4WIS9</accession>
<keyword evidence="3" id="KW-1185">Reference proteome</keyword>
<gene>
    <name evidence="2" type="ORF">ACE1CA_10690</name>
</gene>
<feature type="region of interest" description="Disordered" evidence="1">
    <location>
        <begin position="1"/>
        <end position="50"/>
    </location>
</feature>
<proteinExistence type="predicted"/>